<dbReference type="AlphaFoldDB" id="A0A077N9Y9"/>
<dbReference type="InterPro" id="IPR035093">
    <property type="entry name" value="RelE/ParE_toxin_dom_sf"/>
</dbReference>
<comment type="caution">
    <text evidence="2">The sequence shown here is derived from an EMBL/GenBank/DDBJ whole genome shotgun (WGS) entry which is preliminary data.</text>
</comment>
<evidence type="ECO:0000256" key="1">
    <source>
        <dbReference type="ARBA" id="ARBA00022649"/>
    </source>
</evidence>
<protein>
    <submittedName>
        <fullName evidence="2">Uncharacterized protein</fullName>
    </submittedName>
</protein>
<dbReference type="Pfam" id="PF05016">
    <property type="entry name" value="ParE_toxin"/>
    <property type="match status" value="1"/>
</dbReference>
<gene>
    <name evidence="2" type="ORF">XBP1_1620007</name>
</gene>
<dbReference type="NCBIfam" id="TIGR02385">
    <property type="entry name" value="RelE_StbE"/>
    <property type="match status" value="1"/>
</dbReference>
<dbReference type="HOGENOM" id="CLU_147162_11_1_6"/>
<name>A0A077N9Y9_XENBV</name>
<dbReference type="InterPro" id="IPR007712">
    <property type="entry name" value="RelE/ParE_toxin"/>
</dbReference>
<keyword evidence="1" id="KW-1277">Toxin-antitoxin system</keyword>
<sequence>MRDFVRQQQEKTAYDAWCKEQAQIGIDDANAGNLIPAIDELLSEKASRLIDQPSSGRPGKISGTRELVAHRNYVLVYDVIGEIVRTLRMLHTSRQ</sequence>
<dbReference type="Proteomes" id="UP000028511">
    <property type="component" value="Unassembled WGS sequence"/>
</dbReference>
<dbReference type="Gene3D" id="3.30.2310.20">
    <property type="entry name" value="RelE-like"/>
    <property type="match status" value="1"/>
</dbReference>
<proteinExistence type="predicted"/>
<organism evidence="2 3">
    <name type="scientific">Xenorhabdus bovienii str. puntauvense</name>
    <dbReference type="NCBI Taxonomy" id="1398201"/>
    <lineage>
        <taxon>Bacteria</taxon>
        <taxon>Pseudomonadati</taxon>
        <taxon>Pseudomonadota</taxon>
        <taxon>Gammaproteobacteria</taxon>
        <taxon>Enterobacterales</taxon>
        <taxon>Morganellaceae</taxon>
        <taxon>Xenorhabdus</taxon>
    </lineage>
</organism>
<evidence type="ECO:0000313" key="3">
    <source>
        <dbReference type="Proteomes" id="UP000028511"/>
    </source>
</evidence>
<reference evidence="2" key="1">
    <citation type="submission" date="2013-07" db="EMBL/GenBank/DDBJ databases">
        <title>Sub-species coevolution in mutualistic symbiosis.</title>
        <authorList>
            <person name="Murfin K."/>
            <person name="Klassen J."/>
            <person name="Lee M."/>
            <person name="Forst S."/>
            <person name="Stock P."/>
            <person name="Goodrich-Blair H."/>
        </authorList>
    </citation>
    <scope>NUCLEOTIDE SEQUENCE [LARGE SCALE GENOMIC DNA]</scope>
    <source>
        <strain evidence="2">Puntauvense</strain>
    </source>
</reference>
<evidence type="ECO:0000313" key="2">
    <source>
        <dbReference type="EMBL" id="CDG95824.1"/>
    </source>
</evidence>
<accession>A0A077N9Y9</accession>
<dbReference type="EMBL" id="CBSW010000071">
    <property type="protein sequence ID" value="CDG95824.1"/>
    <property type="molecule type" value="Genomic_DNA"/>
</dbReference>